<feature type="region of interest" description="Disordered" evidence="10">
    <location>
        <begin position="462"/>
        <end position="485"/>
    </location>
</feature>
<feature type="transmembrane region" description="Helical" evidence="11">
    <location>
        <begin position="378"/>
        <end position="401"/>
    </location>
</feature>
<keyword evidence="4 11" id="KW-1133">Transmembrane helix</keyword>
<feature type="domain" description="G-protein coupled receptors family 1 profile" evidence="12">
    <location>
        <begin position="41"/>
        <end position="423"/>
    </location>
</feature>
<comment type="subcellular location">
    <subcellularLocation>
        <location evidence="1">Cell membrane</location>
        <topology evidence="1">Multi-pass membrane protein</topology>
    </subcellularLocation>
</comment>
<dbReference type="PROSITE" id="PS00237">
    <property type="entry name" value="G_PROTEIN_RECEP_F1_1"/>
    <property type="match status" value="1"/>
</dbReference>
<keyword evidence="14" id="KW-1185">Reference proteome</keyword>
<keyword evidence="2" id="KW-1003">Cell membrane</keyword>
<evidence type="ECO:0000256" key="2">
    <source>
        <dbReference type="ARBA" id="ARBA00022475"/>
    </source>
</evidence>
<evidence type="ECO:0000256" key="10">
    <source>
        <dbReference type="SAM" id="MobiDB-lite"/>
    </source>
</evidence>
<dbReference type="PANTHER" id="PTHR24230:SF158">
    <property type="entry name" value="G-PROTEIN COUPLED RECEPTORS FAMILY 1 PROFILE DOMAIN-CONTAINING PROTEIN"/>
    <property type="match status" value="1"/>
</dbReference>
<comment type="similarity">
    <text evidence="9">Belongs to the G-protein coupled receptor 1 family.</text>
</comment>
<dbReference type="Proteomes" id="UP000245119">
    <property type="component" value="Linkage Group LG2"/>
</dbReference>
<name>A0A2T7PTU4_POMCA</name>
<evidence type="ECO:0000256" key="9">
    <source>
        <dbReference type="RuleBase" id="RU000688"/>
    </source>
</evidence>
<dbReference type="Pfam" id="PF00001">
    <property type="entry name" value="7tm_1"/>
    <property type="match status" value="1"/>
</dbReference>
<feature type="transmembrane region" description="Helical" evidence="11">
    <location>
        <begin position="62"/>
        <end position="86"/>
    </location>
</feature>
<organism evidence="13 14">
    <name type="scientific">Pomacea canaliculata</name>
    <name type="common">Golden apple snail</name>
    <dbReference type="NCBI Taxonomy" id="400727"/>
    <lineage>
        <taxon>Eukaryota</taxon>
        <taxon>Metazoa</taxon>
        <taxon>Spiralia</taxon>
        <taxon>Lophotrochozoa</taxon>
        <taxon>Mollusca</taxon>
        <taxon>Gastropoda</taxon>
        <taxon>Caenogastropoda</taxon>
        <taxon>Architaenioglossa</taxon>
        <taxon>Ampullarioidea</taxon>
        <taxon>Ampullariidae</taxon>
        <taxon>Pomacea</taxon>
    </lineage>
</organism>
<dbReference type="SUPFAM" id="SSF81321">
    <property type="entry name" value="Family A G protein-coupled receptor-like"/>
    <property type="match status" value="1"/>
</dbReference>
<dbReference type="OrthoDB" id="5969463at2759"/>
<evidence type="ECO:0000256" key="8">
    <source>
        <dbReference type="ARBA" id="ARBA00023224"/>
    </source>
</evidence>
<dbReference type="CDD" id="cd00637">
    <property type="entry name" value="7tm_classA_rhodopsin-like"/>
    <property type="match status" value="1"/>
</dbReference>
<evidence type="ECO:0000256" key="11">
    <source>
        <dbReference type="SAM" id="Phobius"/>
    </source>
</evidence>
<evidence type="ECO:0000313" key="14">
    <source>
        <dbReference type="Proteomes" id="UP000245119"/>
    </source>
</evidence>
<evidence type="ECO:0000256" key="5">
    <source>
        <dbReference type="ARBA" id="ARBA00023040"/>
    </source>
</evidence>
<accession>A0A2T7PTU4</accession>
<dbReference type="PANTHER" id="PTHR24230">
    <property type="entry name" value="G-PROTEIN COUPLED RECEPTOR"/>
    <property type="match status" value="1"/>
</dbReference>
<feature type="transmembrane region" description="Helical" evidence="11">
    <location>
        <begin position="140"/>
        <end position="163"/>
    </location>
</feature>
<evidence type="ECO:0000313" key="13">
    <source>
        <dbReference type="EMBL" id="PVD36846.1"/>
    </source>
</evidence>
<sequence>MSASASSTTNATGNEANLSFDAEHIVLYVVLSCYSVVGISGNAIAFYIFFRRRNCCTSDIFILALAGTDFIVCLVTIPFTIVFELLHYRLYYDSLCKLYMFFNTSTIPYSSLIMAAIAFDRYFCICHPFLHIISVERARIIVLCLAVPSLCFGVITGMSYGLYNKEDFLLTNGSVLLGTNKTWMSIPNEEMELQFLDVNEKKDGIMALSEISFKNDSQTYELHIYRKFRLNSECFLNNVHFTDDFMTWYLRVYTSLYILCFIAVVVLYILIYRSIFRRRAKKAKRKKKNNYVSLAVTDTTAPQHNLAAAVEVETALTELNSNGTVVTKTTTSSAAKNGVKSNGSHNAKDTSATVCRIPKKRSSTIRDRNLYANIRTAMMLFVVTVVFIIAFTPSLLIANMLIPLQLIVFYIYFTYNVANPFIYAFMNQTFREDLKKFMKKCFSLANFEHKNDFFDGGREATCGETDSSEDPAWLAEKASKGDSFR</sequence>
<dbReference type="InterPro" id="IPR000276">
    <property type="entry name" value="GPCR_Rhodpsn"/>
</dbReference>
<dbReference type="GO" id="GO:0005886">
    <property type="term" value="C:plasma membrane"/>
    <property type="evidence" value="ECO:0007669"/>
    <property type="project" value="UniProtKB-SubCell"/>
</dbReference>
<dbReference type="InterPro" id="IPR017452">
    <property type="entry name" value="GPCR_Rhodpsn_7TM"/>
</dbReference>
<gene>
    <name evidence="13" type="ORF">C0Q70_03836</name>
</gene>
<feature type="transmembrane region" description="Helical" evidence="11">
    <location>
        <begin position="407"/>
        <end position="426"/>
    </location>
</feature>
<evidence type="ECO:0000256" key="1">
    <source>
        <dbReference type="ARBA" id="ARBA00004651"/>
    </source>
</evidence>
<evidence type="ECO:0000256" key="7">
    <source>
        <dbReference type="ARBA" id="ARBA00023170"/>
    </source>
</evidence>
<comment type="caution">
    <text evidence="13">The sequence shown here is derived from an EMBL/GenBank/DDBJ whole genome shotgun (WGS) entry which is preliminary data.</text>
</comment>
<feature type="transmembrane region" description="Helical" evidence="11">
    <location>
        <begin position="256"/>
        <end position="276"/>
    </location>
</feature>
<feature type="transmembrane region" description="Helical" evidence="11">
    <location>
        <begin position="98"/>
        <end position="119"/>
    </location>
</feature>
<evidence type="ECO:0000256" key="3">
    <source>
        <dbReference type="ARBA" id="ARBA00022692"/>
    </source>
</evidence>
<proteinExistence type="inferred from homology"/>
<keyword evidence="8 9" id="KW-0807">Transducer</keyword>
<dbReference type="PROSITE" id="PS50262">
    <property type="entry name" value="G_PROTEIN_RECEP_F1_2"/>
    <property type="match status" value="1"/>
</dbReference>
<keyword evidence="7 9" id="KW-0675">Receptor</keyword>
<dbReference type="GO" id="GO:0007218">
    <property type="term" value="P:neuropeptide signaling pathway"/>
    <property type="evidence" value="ECO:0007669"/>
    <property type="project" value="TreeGrafter"/>
</dbReference>
<dbReference type="PRINTS" id="PR00237">
    <property type="entry name" value="GPCRRHODOPSN"/>
</dbReference>
<dbReference type="EMBL" id="PZQS01000002">
    <property type="protein sequence ID" value="PVD36846.1"/>
    <property type="molecule type" value="Genomic_DNA"/>
</dbReference>
<reference evidence="13 14" key="1">
    <citation type="submission" date="2018-04" db="EMBL/GenBank/DDBJ databases">
        <title>The genome of golden apple snail Pomacea canaliculata provides insight into stress tolerance and invasive adaptation.</title>
        <authorList>
            <person name="Liu C."/>
            <person name="Liu B."/>
            <person name="Ren Y."/>
            <person name="Zhang Y."/>
            <person name="Wang H."/>
            <person name="Li S."/>
            <person name="Jiang F."/>
            <person name="Yin L."/>
            <person name="Zhang G."/>
            <person name="Qian W."/>
            <person name="Fan W."/>
        </authorList>
    </citation>
    <scope>NUCLEOTIDE SEQUENCE [LARGE SCALE GENOMIC DNA]</scope>
    <source>
        <strain evidence="13">SZHN2017</strain>
        <tissue evidence="13">Muscle</tissue>
    </source>
</reference>
<evidence type="ECO:0000256" key="6">
    <source>
        <dbReference type="ARBA" id="ARBA00023136"/>
    </source>
</evidence>
<evidence type="ECO:0000259" key="12">
    <source>
        <dbReference type="PROSITE" id="PS50262"/>
    </source>
</evidence>
<evidence type="ECO:0000256" key="4">
    <source>
        <dbReference type="ARBA" id="ARBA00022989"/>
    </source>
</evidence>
<dbReference type="Gene3D" id="1.20.1070.10">
    <property type="entry name" value="Rhodopsin 7-helix transmembrane proteins"/>
    <property type="match status" value="1"/>
</dbReference>
<keyword evidence="3 9" id="KW-0812">Transmembrane</keyword>
<dbReference type="GO" id="GO:0008528">
    <property type="term" value="F:G protein-coupled peptide receptor activity"/>
    <property type="evidence" value="ECO:0007669"/>
    <property type="project" value="TreeGrafter"/>
</dbReference>
<protein>
    <recommendedName>
        <fullName evidence="12">G-protein coupled receptors family 1 profile domain-containing protein</fullName>
    </recommendedName>
</protein>
<dbReference type="AlphaFoldDB" id="A0A2T7PTU4"/>
<keyword evidence="5 9" id="KW-0297">G-protein coupled receptor</keyword>
<dbReference type="SMART" id="SM01381">
    <property type="entry name" value="7TM_GPCR_Srsx"/>
    <property type="match status" value="1"/>
</dbReference>
<keyword evidence="6 11" id="KW-0472">Membrane</keyword>
<feature type="transmembrane region" description="Helical" evidence="11">
    <location>
        <begin position="25"/>
        <end position="50"/>
    </location>
</feature>